<dbReference type="Proteomes" id="UP000729402">
    <property type="component" value="Unassembled WGS sequence"/>
</dbReference>
<name>A0A8J5RSF4_ZIZPA</name>
<keyword evidence="2" id="KW-1185">Reference proteome</keyword>
<organism evidence="1 2">
    <name type="scientific">Zizania palustris</name>
    <name type="common">Northern wild rice</name>
    <dbReference type="NCBI Taxonomy" id="103762"/>
    <lineage>
        <taxon>Eukaryota</taxon>
        <taxon>Viridiplantae</taxon>
        <taxon>Streptophyta</taxon>
        <taxon>Embryophyta</taxon>
        <taxon>Tracheophyta</taxon>
        <taxon>Spermatophyta</taxon>
        <taxon>Magnoliopsida</taxon>
        <taxon>Liliopsida</taxon>
        <taxon>Poales</taxon>
        <taxon>Poaceae</taxon>
        <taxon>BOP clade</taxon>
        <taxon>Oryzoideae</taxon>
        <taxon>Oryzeae</taxon>
        <taxon>Zizaniinae</taxon>
        <taxon>Zizania</taxon>
    </lineage>
</organism>
<evidence type="ECO:0000313" key="2">
    <source>
        <dbReference type="Proteomes" id="UP000729402"/>
    </source>
</evidence>
<protein>
    <submittedName>
        <fullName evidence="1">Uncharacterized protein</fullName>
    </submittedName>
</protein>
<evidence type="ECO:0000313" key="1">
    <source>
        <dbReference type="EMBL" id="KAG8053362.1"/>
    </source>
</evidence>
<accession>A0A8J5RSF4</accession>
<reference evidence="1" key="1">
    <citation type="journal article" date="2021" name="bioRxiv">
        <title>Whole Genome Assembly and Annotation of Northern Wild Rice, Zizania palustris L., Supports a Whole Genome Duplication in the Zizania Genus.</title>
        <authorList>
            <person name="Haas M."/>
            <person name="Kono T."/>
            <person name="Macchietto M."/>
            <person name="Millas R."/>
            <person name="McGilp L."/>
            <person name="Shao M."/>
            <person name="Duquette J."/>
            <person name="Hirsch C.N."/>
            <person name="Kimball J."/>
        </authorList>
    </citation>
    <scope>NUCLEOTIDE SEQUENCE</scope>
    <source>
        <tissue evidence="1">Fresh leaf tissue</tissue>
    </source>
</reference>
<dbReference type="EMBL" id="JAAALK010000288">
    <property type="protein sequence ID" value="KAG8053362.1"/>
    <property type="molecule type" value="Genomic_DNA"/>
</dbReference>
<dbReference type="OrthoDB" id="679127at2759"/>
<reference evidence="1" key="2">
    <citation type="submission" date="2021-02" db="EMBL/GenBank/DDBJ databases">
        <authorList>
            <person name="Kimball J.A."/>
            <person name="Haas M.W."/>
            <person name="Macchietto M."/>
            <person name="Kono T."/>
            <person name="Duquette J."/>
            <person name="Shao M."/>
        </authorList>
    </citation>
    <scope>NUCLEOTIDE SEQUENCE</scope>
    <source>
        <tissue evidence="1">Fresh leaf tissue</tissue>
    </source>
</reference>
<dbReference type="AlphaFoldDB" id="A0A8J5RSF4"/>
<proteinExistence type="predicted"/>
<gene>
    <name evidence="1" type="ORF">GUJ93_ZPchr0001g29887</name>
</gene>
<comment type="caution">
    <text evidence="1">The sequence shown here is derived from an EMBL/GenBank/DDBJ whole genome shotgun (WGS) entry which is preliminary data.</text>
</comment>
<sequence length="206" mass="23093">MASPPPGQPAWSITVHLRHRHWLEFRASAENVFPGWGHGGERLSLLLRLSRSLRLAITSRCGLSPASASPKNPRPFKIIRFLKSKLARVPSIWRRKKPPAHAAAATSKPGSLSQSRALAWPWPAHRERTWTARKTALCLVTVLAVAMASTAASRAMKGYGRGYYEPVAHCASWRCFAAKKLAKFLQLEPRLYEWLLKNSLKGLLNW</sequence>